<dbReference type="PANTHER" id="PTHR43214:SF24">
    <property type="entry name" value="TRANSCRIPTIONAL REGULATORY PROTEIN NARL-RELATED"/>
    <property type="match status" value="1"/>
</dbReference>
<protein>
    <submittedName>
        <fullName evidence="8">LuxR family two component transcriptional regulator</fullName>
    </submittedName>
</protein>
<proteinExistence type="predicted"/>
<reference evidence="8 9" key="1">
    <citation type="submission" date="2017-10" db="EMBL/GenBank/DDBJ databases">
        <title>Sequencing the genomes of 1000 actinobacteria strains.</title>
        <authorList>
            <person name="Klenk H.-P."/>
        </authorList>
    </citation>
    <scope>NUCLEOTIDE SEQUENCE [LARGE SCALE GENOMIC DNA]</scope>
    <source>
        <strain evidence="8 9">DSM 15597</strain>
    </source>
</reference>
<dbReference type="InterPro" id="IPR000792">
    <property type="entry name" value="Tscrpt_reg_LuxR_C"/>
</dbReference>
<dbReference type="CDD" id="cd06170">
    <property type="entry name" value="LuxR_C_like"/>
    <property type="match status" value="1"/>
</dbReference>
<evidence type="ECO:0000256" key="5">
    <source>
        <dbReference type="PROSITE-ProRule" id="PRU00169"/>
    </source>
</evidence>
<evidence type="ECO:0000256" key="2">
    <source>
        <dbReference type="ARBA" id="ARBA00023015"/>
    </source>
</evidence>
<dbReference type="AlphaFoldDB" id="A0A2A9CNJ4"/>
<keyword evidence="1 5" id="KW-0597">Phosphoprotein</keyword>
<evidence type="ECO:0000313" key="9">
    <source>
        <dbReference type="Proteomes" id="UP000226079"/>
    </source>
</evidence>
<dbReference type="GO" id="GO:0000160">
    <property type="term" value="P:phosphorelay signal transduction system"/>
    <property type="evidence" value="ECO:0007669"/>
    <property type="project" value="InterPro"/>
</dbReference>
<dbReference type="SUPFAM" id="SSF46894">
    <property type="entry name" value="C-terminal effector domain of the bipartite response regulators"/>
    <property type="match status" value="1"/>
</dbReference>
<dbReference type="PROSITE" id="PS50043">
    <property type="entry name" value="HTH_LUXR_2"/>
    <property type="match status" value="1"/>
</dbReference>
<comment type="caution">
    <text evidence="8">The sequence shown here is derived from an EMBL/GenBank/DDBJ whole genome shotgun (WGS) entry which is preliminary data.</text>
</comment>
<dbReference type="OrthoDB" id="4135368at2"/>
<keyword evidence="4" id="KW-0804">Transcription</keyword>
<dbReference type="InterPro" id="IPR001789">
    <property type="entry name" value="Sig_transdc_resp-reg_receiver"/>
</dbReference>
<dbReference type="InterPro" id="IPR058245">
    <property type="entry name" value="NreC/VraR/RcsB-like_REC"/>
</dbReference>
<dbReference type="PRINTS" id="PR00038">
    <property type="entry name" value="HTHLUXR"/>
</dbReference>
<dbReference type="InterPro" id="IPR011006">
    <property type="entry name" value="CheY-like_superfamily"/>
</dbReference>
<dbReference type="PROSITE" id="PS50110">
    <property type="entry name" value="RESPONSE_REGULATORY"/>
    <property type="match status" value="1"/>
</dbReference>
<evidence type="ECO:0000259" key="6">
    <source>
        <dbReference type="PROSITE" id="PS50043"/>
    </source>
</evidence>
<dbReference type="Pfam" id="PF00196">
    <property type="entry name" value="GerE"/>
    <property type="match status" value="1"/>
</dbReference>
<keyword evidence="3" id="KW-0238">DNA-binding</keyword>
<dbReference type="CDD" id="cd17535">
    <property type="entry name" value="REC_NarL-like"/>
    <property type="match status" value="1"/>
</dbReference>
<evidence type="ECO:0000313" key="8">
    <source>
        <dbReference type="EMBL" id="PFG15963.1"/>
    </source>
</evidence>
<evidence type="ECO:0000256" key="1">
    <source>
        <dbReference type="ARBA" id="ARBA00022553"/>
    </source>
</evidence>
<dbReference type="PANTHER" id="PTHR43214">
    <property type="entry name" value="TWO-COMPONENT RESPONSE REGULATOR"/>
    <property type="match status" value="1"/>
</dbReference>
<dbReference type="GO" id="GO:0006355">
    <property type="term" value="P:regulation of DNA-templated transcription"/>
    <property type="evidence" value="ECO:0007669"/>
    <property type="project" value="InterPro"/>
</dbReference>
<keyword evidence="2" id="KW-0805">Transcription regulation</keyword>
<dbReference type="InterPro" id="IPR016032">
    <property type="entry name" value="Sig_transdc_resp-reg_C-effctor"/>
</dbReference>
<gene>
    <name evidence="8" type="ORF">ATK74_0485</name>
</gene>
<accession>A0A2A9CNJ4</accession>
<dbReference type="EMBL" id="PDJC01000001">
    <property type="protein sequence ID" value="PFG15963.1"/>
    <property type="molecule type" value="Genomic_DNA"/>
</dbReference>
<organism evidence="8 9">
    <name type="scientific">Propionicimonas paludicola</name>
    <dbReference type="NCBI Taxonomy" id="185243"/>
    <lineage>
        <taxon>Bacteria</taxon>
        <taxon>Bacillati</taxon>
        <taxon>Actinomycetota</taxon>
        <taxon>Actinomycetes</taxon>
        <taxon>Propionibacteriales</taxon>
        <taxon>Nocardioidaceae</taxon>
        <taxon>Propionicimonas</taxon>
    </lineage>
</organism>
<keyword evidence="9" id="KW-1185">Reference proteome</keyword>
<dbReference type="SMART" id="SM00448">
    <property type="entry name" value="REC"/>
    <property type="match status" value="1"/>
</dbReference>
<evidence type="ECO:0000256" key="4">
    <source>
        <dbReference type="ARBA" id="ARBA00023163"/>
    </source>
</evidence>
<sequence>MRLLVADDAALIRAGLVGLLERAGHHVVAEAADAPELLAQCRRLATGDGLPDLVIADVRMPPTMTDDGLHAAVQLRAEYPSLPVLMLSQYVAPAYASTLLEGGASSGLGYLLKERVGRVADFLASVELVASGGVVVDPEVISQLLNSRRGDPVLGRLTPRELEVLSLMANGAANQQIADKLVISTAAVAKHVANIFTKMGLGPDEDNRRVRAVLAYLNR</sequence>
<dbReference type="SMART" id="SM00421">
    <property type="entry name" value="HTH_LUXR"/>
    <property type="match status" value="1"/>
</dbReference>
<dbReference type="Gene3D" id="3.40.50.2300">
    <property type="match status" value="1"/>
</dbReference>
<dbReference type="SUPFAM" id="SSF52172">
    <property type="entry name" value="CheY-like"/>
    <property type="match status" value="1"/>
</dbReference>
<dbReference type="GO" id="GO:0003677">
    <property type="term" value="F:DNA binding"/>
    <property type="evidence" value="ECO:0007669"/>
    <property type="project" value="UniProtKB-KW"/>
</dbReference>
<feature type="domain" description="HTH luxR-type" evidence="6">
    <location>
        <begin position="150"/>
        <end position="219"/>
    </location>
</feature>
<dbReference type="RefSeq" id="WP_098459543.1">
    <property type="nucleotide sequence ID" value="NZ_PDJC01000001.1"/>
</dbReference>
<feature type="modified residue" description="4-aspartylphosphate" evidence="5">
    <location>
        <position position="57"/>
    </location>
</feature>
<dbReference type="Pfam" id="PF00072">
    <property type="entry name" value="Response_reg"/>
    <property type="match status" value="1"/>
</dbReference>
<evidence type="ECO:0000256" key="3">
    <source>
        <dbReference type="ARBA" id="ARBA00023125"/>
    </source>
</evidence>
<evidence type="ECO:0000259" key="7">
    <source>
        <dbReference type="PROSITE" id="PS50110"/>
    </source>
</evidence>
<name>A0A2A9CNJ4_9ACTN</name>
<dbReference type="Proteomes" id="UP000226079">
    <property type="component" value="Unassembled WGS sequence"/>
</dbReference>
<feature type="domain" description="Response regulatory" evidence="7">
    <location>
        <begin position="2"/>
        <end position="128"/>
    </location>
</feature>
<dbReference type="InterPro" id="IPR039420">
    <property type="entry name" value="WalR-like"/>
</dbReference>